<evidence type="ECO:0000313" key="2">
    <source>
        <dbReference type="EMBL" id="KIJ24337.1"/>
    </source>
</evidence>
<keyword evidence="3" id="KW-1185">Reference proteome</keyword>
<protein>
    <submittedName>
        <fullName evidence="2">Uncharacterized protein</fullName>
    </submittedName>
</protein>
<dbReference type="AlphaFoldDB" id="A0A0C9U5F6"/>
<feature type="region of interest" description="Disordered" evidence="1">
    <location>
        <begin position="1"/>
        <end position="55"/>
    </location>
</feature>
<evidence type="ECO:0000313" key="3">
    <source>
        <dbReference type="Proteomes" id="UP000054279"/>
    </source>
</evidence>
<proteinExistence type="predicted"/>
<feature type="compositionally biased region" description="Polar residues" evidence="1">
    <location>
        <begin position="23"/>
        <end position="49"/>
    </location>
</feature>
<gene>
    <name evidence="2" type="ORF">M422DRAFT_274907</name>
</gene>
<evidence type="ECO:0000256" key="1">
    <source>
        <dbReference type="SAM" id="MobiDB-lite"/>
    </source>
</evidence>
<reference evidence="2 3" key="1">
    <citation type="submission" date="2014-06" db="EMBL/GenBank/DDBJ databases">
        <title>Evolutionary Origins and Diversification of the Mycorrhizal Mutualists.</title>
        <authorList>
            <consortium name="DOE Joint Genome Institute"/>
            <consortium name="Mycorrhizal Genomics Consortium"/>
            <person name="Kohler A."/>
            <person name="Kuo A."/>
            <person name="Nagy L.G."/>
            <person name="Floudas D."/>
            <person name="Copeland A."/>
            <person name="Barry K.W."/>
            <person name="Cichocki N."/>
            <person name="Veneault-Fourrey C."/>
            <person name="LaButti K."/>
            <person name="Lindquist E.A."/>
            <person name="Lipzen A."/>
            <person name="Lundell T."/>
            <person name="Morin E."/>
            <person name="Murat C."/>
            <person name="Riley R."/>
            <person name="Ohm R."/>
            <person name="Sun H."/>
            <person name="Tunlid A."/>
            <person name="Henrissat B."/>
            <person name="Grigoriev I.V."/>
            <person name="Hibbett D.S."/>
            <person name="Martin F."/>
        </authorList>
    </citation>
    <scope>NUCLEOTIDE SEQUENCE [LARGE SCALE GENOMIC DNA]</scope>
    <source>
        <strain evidence="2 3">SS14</strain>
    </source>
</reference>
<dbReference type="EMBL" id="KN837500">
    <property type="protein sequence ID" value="KIJ24337.1"/>
    <property type="molecule type" value="Genomic_DNA"/>
</dbReference>
<dbReference type="HOGENOM" id="CLU_2442289_0_0_1"/>
<organism evidence="2 3">
    <name type="scientific">Sphaerobolus stellatus (strain SS14)</name>
    <dbReference type="NCBI Taxonomy" id="990650"/>
    <lineage>
        <taxon>Eukaryota</taxon>
        <taxon>Fungi</taxon>
        <taxon>Dikarya</taxon>
        <taxon>Basidiomycota</taxon>
        <taxon>Agaricomycotina</taxon>
        <taxon>Agaricomycetes</taxon>
        <taxon>Phallomycetidae</taxon>
        <taxon>Geastrales</taxon>
        <taxon>Sphaerobolaceae</taxon>
        <taxon>Sphaerobolus</taxon>
    </lineage>
</organism>
<accession>A0A0C9U5F6</accession>
<sequence length="90" mass="9599">MQSAVESPGRIEDKVSDEEFVGSTVNSDTVGGGTRRNTVNNSTDVQTPPSLEGNDRSTEVIIPLTSDTTLIGVLLSVDEHLKIWLSSALL</sequence>
<dbReference type="Proteomes" id="UP000054279">
    <property type="component" value="Unassembled WGS sequence"/>
</dbReference>
<name>A0A0C9U5F6_SPHS4</name>